<evidence type="ECO:0000313" key="3">
    <source>
        <dbReference type="Proteomes" id="UP000250140"/>
    </source>
</evidence>
<sequence>MSIMRFVALASLIAAPVLVIAQETVQMNFYGSSDCTGTIIGSWSRTYEDSTDPDCIYLTDAVYSVDFEFTNSNGNGFGAFYENTDDAMCDPNTGGDPGININTCYAPSANGCYTGNIAGGHGFTFNSFGSASDCVILPPDKRDTGSLVHGGAVLRRTSHA</sequence>
<gene>
    <name evidence="2" type="ORF">AOQ84DRAFT_443510</name>
</gene>
<dbReference type="EMBL" id="KV750983">
    <property type="protein sequence ID" value="OCL02222.1"/>
    <property type="molecule type" value="Genomic_DNA"/>
</dbReference>
<protein>
    <submittedName>
        <fullName evidence="2">Uncharacterized protein</fullName>
    </submittedName>
</protein>
<dbReference type="AlphaFoldDB" id="A0A8E2JM69"/>
<name>A0A8E2JM69_9PEZI</name>
<feature type="signal peptide" evidence="1">
    <location>
        <begin position="1"/>
        <end position="21"/>
    </location>
</feature>
<reference evidence="2 3" key="1">
    <citation type="journal article" date="2016" name="Nat. Commun.">
        <title>Ectomycorrhizal ecology is imprinted in the genome of the dominant symbiotic fungus Cenococcum geophilum.</title>
        <authorList>
            <consortium name="DOE Joint Genome Institute"/>
            <person name="Peter M."/>
            <person name="Kohler A."/>
            <person name="Ohm R.A."/>
            <person name="Kuo A."/>
            <person name="Krutzmann J."/>
            <person name="Morin E."/>
            <person name="Arend M."/>
            <person name="Barry K.W."/>
            <person name="Binder M."/>
            <person name="Choi C."/>
            <person name="Clum A."/>
            <person name="Copeland A."/>
            <person name="Grisel N."/>
            <person name="Haridas S."/>
            <person name="Kipfer T."/>
            <person name="LaButti K."/>
            <person name="Lindquist E."/>
            <person name="Lipzen A."/>
            <person name="Maire R."/>
            <person name="Meier B."/>
            <person name="Mihaltcheva S."/>
            <person name="Molinier V."/>
            <person name="Murat C."/>
            <person name="Poggeler S."/>
            <person name="Quandt C.A."/>
            <person name="Sperisen C."/>
            <person name="Tritt A."/>
            <person name="Tisserant E."/>
            <person name="Crous P.W."/>
            <person name="Henrissat B."/>
            <person name="Nehls U."/>
            <person name="Egli S."/>
            <person name="Spatafora J.W."/>
            <person name="Grigoriev I.V."/>
            <person name="Martin F.M."/>
        </authorList>
    </citation>
    <scope>NUCLEOTIDE SEQUENCE [LARGE SCALE GENOMIC DNA]</scope>
    <source>
        <strain evidence="2 3">CBS 207.34</strain>
    </source>
</reference>
<accession>A0A8E2JM69</accession>
<keyword evidence="1" id="KW-0732">Signal</keyword>
<evidence type="ECO:0000313" key="2">
    <source>
        <dbReference type="EMBL" id="OCL02222.1"/>
    </source>
</evidence>
<organism evidence="2 3">
    <name type="scientific">Glonium stellatum</name>
    <dbReference type="NCBI Taxonomy" id="574774"/>
    <lineage>
        <taxon>Eukaryota</taxon>
        <taxon>Fungi</taxon>
        <taxon>Dikarya</taxon>
        <taxon>Ascomycota</taxon>
        <taxon>Pezizomycotina</taxon>
        <taxon>Dothideomycetes</taxon>
        <taxon>Pleosporomycetidae</taxon>
        <taxon>Gloniales</taxon>
        <taxon>Gloniaceae</taxon>
        <taxon>Glonium</taxon>
    </lineage>
</organism>
<feature type="chain" id="PRO_5034461134" evidence="1">
    <location>
        <begin position="22"/>
        <end position="160"/>
    </location>
</feature>
<evidence type="ECO:0000256" key="1">
    <source>
        <dbReference type="SAM" id="SignalP"/>
    </source>
</evidence>
<keyword evidence="3" id="KW-1185">Reference proteome</keyword>
<proteinExistence type="predicted"/>
<dbReference type="Proteomes" id="UP000250140">
    <property type="component" value="Unassembled WGS sequence"/>
</dbReference>